<dbReference type="EMBL" id="PXYL01000010">
    <property type="protein sequence ID" value="PSJ58626.1"/>
    <property type="molecule type" value="Genomic_DNA"/>
</dbReference>
<dbReference type="Gene3D" id="3.30.70.100">
    <property type="match status" value="1"/>
</dbReference>
<dbReference type="Proteomes" id="UP000240653">
    <property type="component" value="Unassembled WGS sequence"/>
</dbReference>
<proteinExistence type="predicted"/>
<feature type="domain" description="NIPSNAP" evidence="1">
    <location>
        <begin position="21"/>
        <end position="116"/>
    </location>
</feature>
<dbReference type="SUPFAM" id="SSF54909">
    <property type="entry name" value="Dimeric alpha+beta barrel"/>
    <property type="match status" value="1"/>
</dbReference>
<comment type="caution">
    <text evidence="2">The sequence shown here is derived from an EMBL/GenBank/DDBJ whole genome shotgun (WGS) entry which is preliminary data.</text>
</comment>
<dbReference type="RefSeq" id="WP_106725572.1">
    <property type="nucleotide sequence ID" value="NZ_PXYL01000010.1"/>
</dbReference>
<organism evidence="2 3">
    <name type="scientific">Pseudaminobacter soli</name>
    <name type="common">ex Li et al. 2025</name>
    <dbReference type="NCBI Taxonomy" id="1295366"/>
    <lineage>
        <taxon>Bacteria</taxon>
        <taxon>Pseudomonadati</taxon>
        <taxon>Pseudomonadota</taxon>
        <taxon>Alphaproteobacteria</taxon>
        <taxon>Hyphomicrobiales</taxon>
        <taxon>Phyllobacteriaceae</taxon>
        <taxon>Pseudaminobacter</taxon>
    </lineage>
</organism>
<gene>
    <name evidence="2" type="ORF">C7I85_18905</name>
</gene>
<name>A0A2P7S809_9HYPH</name>
<dbReference type="AlphaFoldDB" id="A0A2P7S809"/>
<evidence type="ECO:0000313" key="3">
    <source>
        <dbReference type="Proteomes" id="UP000240653"/>
    </source>
</evidence>
<sequence length="255" mass="28469">MSEGNRTTHVVGGSRLFSPVVELRQYTLKSGRREDLIRIFDTHLVEPQEETGMTVIGQFRDLDWPDRFVWLRGFEDMEARHAALSAFYSGLVWTAYRDAANETMIDSDDVLLLTPAWPDSAFDLSGAARDSAGRKASYSVVAATIFHLLPGTEVDFAATFAEEARQRLARHDGELLAAFVSEHAENTYPRLPVRAGENVFVVFQAFTDAMAMANHDAALAADPVWMHGVLPVLERYFARPSERLRLAPTARSLLP</sequence>
<dbReference type="InterPro" id="IPR012577">
    <property type="entry name" value="NIPSNAP"/>
</dbReference>
<dbReference type="InterPro" id="IPR011008">
    <property type="entry name" value="Dimeric_a/b-barrel"/>
</dbReference>
<protein>
    <submittedName>
        <fullName evidence="2">NIPSNAP family protein</fullName>
    </submittedName>
</protein>
<dbReference type="OrthoDB" id="9809695at2"/>
<evidence type="ECO:0000259" key="1">
    <source>
        <dbReference type="Pfam" id="PF07978"/>
    </source>
</evidence>
<accession>A0A2P7S809</accession>
<dbReference type="Pfam" id="PF07978">
    <property type="entry name" value="NIPSNAP"/>
    <property type="match status" value="1"/>
</dbReference>
<keyword evidence="3" id="KW-1185">Reference proteome</keyword>
<reference evidence="2 3" key="1">
    <citation type="submission" date="2018-03" db="EMBL/GenBank/DDBJ databases">
        <title>The draft genome of Mesorhizobium soli JCM 19897.</title>
        <authorList>
            <person name="Li L."/>
            <person name="Liu L."/>
            <person name="Liang L."/>
            <person name="Wang T."/>
            <person name="Zhang X."/>
        </authorList>
    </citation>
    <scope>NUCLEOTIDE SEQUENCE [LARGE SCALE GENOMIC DNA]</scope>
    <source>
        <strain evidence="2 3">JCM 19897</strain>
    </source>
</reference>
<evidence type="ECO:0000313" key="2">
    <source>
        <dbReference type="EMBL" id="PSJ58626.1"/>
    </source>
</evidence>